<dbReference type="InterPro" id="IPR013320">
    <property type="entry name" value="ConA-like_dom_sf"/>
</dbReference>
<dbReference type="InterPro" id="IPR003877">
    <property type="entry name" value="SPRY_dom"/>
</dbReference>
<comment type="subcellular location">
    <subcellularLocation>
        <location evidence="1">Membrane</location>
    </subcellularLocation>
</comment>
<evidence type="ECO:0000256" key="1">
    <source>
        <dbReference type="ARBA" id="ARBA00004370"/>
    </source>
</evidence>
<evidence type="ECO:0000259" key="8">
    <source>
        <dbReference type="PROSITE" id="PS50188"/>
    </source>
</evidence>
<dbReference type="InterPro" id="IPR003599">
    <property type="entry name" value="Ig_sub"/>
</dbReference>
<keyword evidence="10" id="KW-0436">Ligase</keyword>
<accession>A0A8X7WYZ8</accession>
<dbReference type="SMART" id="SM00449">
    <property type="entry name" value="SPRY"/>
    <property type="match status" value="1"/>
</dbReference>
<dbReference type="Proteomes" id="UP000886611">
    <property type="component" value="Unassembled WGS sequence"/>
</dbReference>
<dbReference type="PANTHER" id="PTHR24100">
    <property type="entry name" value="BUTYROPHILIN"/>
    <property type="match status" value="1"/>
</dbReference>
<dbReference type="SUPFAM" id="SSF48726">
    <property type="entry name" value="Immunoglobulin"/>
    <property type="match status" value="1"/>
</dbReference>
<dbReference type="GO" id="GO:0009897">
    <property type="term" value="C:external side of plasma membrane"/>
    <property type="evidence" value="ECO:0007669"/>
    <property type="project" value="TreeGrafter"/>
</dbReference>
<dbReference type="Gene3D" id="2.60.120.920">
    <property type="match status" value="1"/>
</dbReference>
<dbReference type="SUPFAM" id="SSF49899">
    <property type="entry name" value="Concanavalin A-like lectins/glucanases"/>
    <property type="match status" value="1"/>
</dbReference>
<organism evidence="10 11">
    <name type="scientific">Polypterus senegalus</name>
    <name type="common">Senegal bichir</name>
    <dbReference type="NCBI Taxonomy" id="55291"/>
    <lineage>
        <taxon>Eukaryota</taxon>
        <taxon>Metazoa</taxon>
        <taxon>Chordata</taxon>
        <taxon>Craniata</taxon>
        <taxon>Vertebrata</taxon>
        <taxon>Euteleostomi</taxon>
        <taxon>Actinopterygii</taxon>
        <taxon>Polypteriformes</taxon>
        <taxon>Polypteridae</taxon>
        <taxon>Polypterus</taxon>
    </lineage>
</organism>
<dbReference type="Gene3D" id="2.60.40.10">
    <property type="entry name" value="Immunoglobulins"/>
    <property type="match status" value="1"/>
</dbReference>
<evidence type="ECO:0000259" key="9">
    <source>
        <dbReference type="PROSITE" id="PS50835"/>
    </source>
</evidence>
<keyword evidence="4" id="KW-0472">Membrane</keyword>
<feature type="non-terminal residue" evidence="10">
    <location>
        <position position="319"/>
    </location>
</feature>
<dbReference type="InterPro" id="IPR003879">
    <property type="entry name" value="Butyrophylin_SPRY"/>
</dbReference>
<name>A0A8X7WYZ8_POLSE</name>
<dbReference type="PROSITE" id="PS50835">
    <property type="entry name" value="IG_LIKE"/>
    <property type="match status" value="1"/>
</dbReference>
<keyword evidence="3" id="KW-0732">Signal</keyword>
<dbReference type="PROSITE" id="PS50188">
    <property type="entry name" value="B302_SPRY"/>
    <property type="match status" value="1"/>
</dbReference>
<dbReference type="AlphaFoldDB" id="A0A8X7WYZ8"/>
<keyword evidence="11" id="KW-1185">Reference proteome</keyword>
<keyword evidence="7" id="KW-0393">Immunoglobulin domain</keyword>
<feature type="domain" description="B30.2/SPRY" evidence="8">
    <location>
        <begin position="121"/>
        <end position="305"/>
    </location>
</feature>
<gene>
    <name evidence="10" type="primary">Trim39_7</name>
    <name evidence="10" type="ORF">GTO96_0012253</name>
</gene>
<dbReference type="EMBL" id="JAATIS010008546">
    <property type="protein sequence ID" value="KAG2457547.1"/>
    <property type="molecule type" value="Genomic_DNA"/>
</dbReference>
<evidence type="ECO:0000256" key="3">
    <source>
        <dbReference type="ARBA" id="ARBA00022729"/>
    </source>
</evidence>
<evidence type="ECO:0000313" key="11">
    <source>
        <dbReference type="Proteomes" id="UP000886611"/>
    </source>
</evidence>
<dbReference type="GO" id="GO:0050852">
    <property type="term" value="P:T cell receptor signaling pathway"/>
    <property type="evidence" value="ECO:0007669"/>
    <property type="project" value="TreeGrafter"/>
</dbReference>
<dbReference type="InterPro" id="IPR036179">
    <property type="entry name" value="Ig-like_dom_sf"/>
</dbReference>
<feature type="non-terminal residue" evidence="10">
    <location>
        <position position="1"/>
    </location>
</feature>
<dbReference type="InterPro" id="IPR013106">
    <property type="entry name" value="Ig_V-set"/>
</dbReference>
<dbReference type="InterPro" id="IPR043136">
    <property type="entry name" value="B30.2/SPRY_sf"/>
</dbReference>
<dbReference type="InterPro" id="IPR007110">
    <property type="entry name" value="Ig-like_dom"/>
</dbReference>
<evidence type="ECO:0000256" key="5">
    <source>
        <dbReference type="ARBA" id="ARBA00023157"/>
    </source>
</evidence>
<evidence type="ECO:0000256" key="2">
    <source>
        <dbReference type="ARBA" id="ARBA00007591"/>
    </source>
</evidence>
<proteinExistence type="inferred from homology"/>
<dbReference type="PRINTS" id="PR01407">
    <property type="entry name" value="BUTYPHLNCDUF"/>
</dbReference>
<keyword evidence="6" id="KW-0325">Glycoprotein</keyword>
<dbReference type="SMART" id="SM00409">
    <property type="entry name" value="IG"/>
    <property type="match status" value="1"/>
</dbReference>
<evidence type="ECO:0000256" key="7">
    <source>
        <dbReference type="ARBA" id="ARBA00023319"/>
    </source>
</evidence>
<evidence type="ECO:0000313" key="10">
    <source>
        <dbReference type="EMBL" id="KAG2457547.1"/>
    </source>
</evidence>
<dbReference type="Pfam" id="PF07686">
    <property type="entry name" value="V-set"/>
    <property type="match status" value="1"/>
</dbReference>
<dbReference type="InterPro" id="IPR001870">
    <property type="entry name" value="B30.2/SPRY"/>
</dbReference>
<dbReference type="GO" id="GO:0005102">
    <property type="term" value="F:signaling receptor binding"/>
    <property type="evidence" value="ECO:0007669"/>
    <property type="project" value="TreeGrafter"/>
</dbReference>
<evidence type="ECO:0000256" key="6">
    <source>
        <dbReference type="ARBA" id="ARBA00023180"/>
    </source>
</evidence>
<keyword evidence="5" id="KW-1015">Disulfide bond</keyword>
<dbReference type="GO" id="GO:0016874">
    <property type="term" value="F:ligase activity"/>
    <property type="evidence" value="ECO:0007669"/>
    <property type="project" value="UniProtKB-KW"/>
</dbReference>
<protein>
    <submittedName>
        <fullName evidence="10">TRI39 ligase</fullName>
    </submittedName>
</protein>
<reference evidence="10 11" key="1">
    <citation type="journal article" date="2021" name="Cell">
        <title>Tracing the genetic footprints of vertebrate landing in non-teleost ray-finned fishes.</title>
        <authorList>
            <person name="Bi X."/>
            <person name="Wang K."/>
            <person name="Yang L."/>
            <person name="Pan H."/>
            <person name="Jiang H."/>
            <person name="Wei Q."/>
            <person name="Fang M."/>
            <person name="Yu H."/>
            <person name="Zhu C."/>
            <person name="Cai Y."/>
            <person name="He Y."/>
            <person name="Gan X."/>
            <person name="Zeng H."/>
            <person name="Yu D."/>
            <person name="Zhu Y."/>
            <person name="Jiang H."/>
            <person name="Qiu Q."/>
            <person name="Yang H."/>
            <person name="Zhang Y.E."/>
            <person name="Wang W."/>
            <person name="Zhu M."/>
            <person name="He S."/>
            <person name="Zhang G."/>
        </authorList>
    </citation>
    <scope>NUCLEOTIDE SEQUENCE [LARGE SCALE GENOMIC DNA]</scope>
    <source>
        <strain evidence="10">Bchr_013</strain>
    </source>
</reference>
<dbReference type="GO" id="GO:0050863">
    <property type="term" value="P:regulation of T cell activation"/>
    <property type="evidence" value="ECO:0007669"/>
    <property type="project" value="UniProtKB-ARBA"/>
</dbReference>
<dbReference type="SMART" id="SM00406">
    <property type="entry name" value="IGv"/>
    <property type="match status" value="1"/>
</dbReference>
<feature type="domain" description="Ig-like" evidence="9">
    <location>
        <begin position="6"/>
        <end position="136"/>
    </location>
</feature>
<dbReference type="GO" id="GO:1903037">
    <property type="term" value="P:regulation of leukocyte cell-cell adhesion"/>
    <property type="evidence" value="ECO:0007669"/>
    <property type="project" value="UniProtKB-ARBA"/>
</dbReference>
<dbReference type="InterPro" id="IPR050504">
    <property type="entry name" value="IgSF_BTN/MOG"/>
</dbReference>
<comment type="caution">
    <text evidence="10">The sequence shown here is derived from an EMBL/GenBank/DDBJ whole genome shotgun (WGS) entry which is preliminary data.</text>
</comment>
<dbReference type="FunFam" id="2.60.40.10:FF:000142">
    <property type="entry name" value="V-set domain-containing T-cell activation inhibitor 1"/>
    <property type="match status" value="1"/>
</dbReference>
<sequence>MRDATPPYTVTKLQAMAIYMYVNKFSLVASSPSVFGHVGKDIVLPCALSANISAEGMEIRWLKKEKQNSVIIFISQENNENELNKIYQGRTELLREGVRKGNVSLLLKSVTISDQGNYTCSVITSEWFSDASLTLNVIVNLTISQIKSSKNVKVSEDGKKVRAKTTKLRGWDCAIANESFTAGRHYWEVKVGDIHKWRLGVTSDSDFSEVKDKTKAWKNYWELKWKDKKFIAVNVEQEMELTTKQRASVIGVFLDYDKSELSFYNLDETSRIHTWTFSTEMPLYPFFNCASPDRDLVILPQLANEMEKAQTDDTTAYSP</sequence>
<evidence type="ECO:0000256" key="4">
    <source>
        <dbReference type="ARBA" id="ARBA00023136"/>
    </source>
</evidence>
<dbReference type="InterPro" id="IPR013783">
    <property type="entry name" value="Ig-like_fold"/>
</dbReference>
<dbReference type="GO" id="GO:0001817">
    <property type="term" value="P:regulation of cytokine production"/>
    <property type="evidence" value="ECO:0007669"/>
    <property type="project" value="TreeGrafter"/>
</dbReference>
<comment type="similarity">
    <text evidence="2">Belongs to the immunoglobulin superfamily. BTN/MOG family.</text>
</comment>
<dbReference type="Pfam" id="PF00622">
    <property type="entry name" value="SPRY"/>
    <property type="match status" value="1"/>
</dbReference>